<evidence type="ECO:0000256" key="3">
    <source>
        <dbReference type="ARBA" id="ARBA00022553"/>
    </source>
</evidence>
<keyword evidence="12" id="KW-1185">Reference proteome</keyword>
<sequence>MPDVVLIVTVGTALFLLLALFIAFMAFYYQKRRLEHQDEIKDLAETYQKEILKAQLEMQEQTFHSIAQEIHDNVGQILSLARLNMNSLENALQDNHRQKITTSKELVDQAIGDLRDLSKRLNSKYATQQSLTTLLKTQLDLIRKTGAVETSFDVSGQEAGLLPEKKLILFRIAQEALNNSLKHAEASCISAQLEFTQQQMVLRIMDDGGGLAVTAEGSSEPPLNGTGLQNMRFRAGLIGASFSIAGQAGSGTLVQVDLPLN</sequence>
<protein>
    <recommendedName>
        <fullName evidence="2">histidine kinase</fullName>
        <ecNumber evidence="2">2.7.13.3</ecNumber>
    </recommendedName>
</protein>
<dbReference type="PANTHER" id="PTHR24421:SF10">
    <property type="entry name" value="NITRATE_NITRITE SENSOR PROTEIN NARQ"/>
    <property type="match status" value="1"/>
</dbReference>
<dbReference type="Pfam" id="PF02518">
    <property type="entry name" value="HATPase_c"/>
    <property type="match status" value="1"/>
</dbReference>
<dbReference type="Pfam" id="PF07730">
    <property type="entry name" value="HisKA_3"/>
    <property type="match status" value="1"/>
</dbReference>
<evidence type="ECO:0000256" key="2">
    <source>
        <dbReference type="ARBA" id="ARBA00012438"/>
    </source>
</evidence>
<dbReference type="EMBL" id="RJJE01000017">
    <property type="protein sequence ID" value="RNI28195.1"/>
    <property type="molecule type" value="Genomic_DNA"/>
</dbReference>
<evidence type="ECO:0000256" key="4">
    <source>
        <dbReference type="ARBA" id="ARBA00022679"/>
    </source>
</evidence>
<dbReference type="GO" id="GO:0000155">
    <property type="term" value="F:phosphorelay sensor kinase activity"/>
    <property type="evidence" value="ECO:0007669"/>
    <property type="project" value="InterPro"/>
</dbReference>
<keyword evidence="5" id="KW-0547">Nucleotide-binding</keyword>
<keyword evidence="7" id="KW-0067">ATP-binding</keyword>
<dbReference type="InterPro" id="IPR011712">
    <property type="entry name" value="Sig_transdc_His_kin_sub3_dim/P"/>
</dbReference>
<dbReference type="PANTHER" id="PTHR24421">
    <property type="entry name" value="NITRATE/NITRITE SENSOR PROTEIN NARX-RELATED"/>
    <property type="match status" value="1"/>
</dbReference>
<dbReference type="OrthoDB" id="9760839at2"/>
<dbReference type="CDD" id="cd16917">
    <property type="entry name" value="HATPase_UhpB-NarQ-NarX-like"/>
    <property type="match status" value="1"/>
</dbReference>
<dbReference type="EC" id="2.7.13.3" evidence="2"/>
<dbReference type="GO" id="GO:0046983">
    <property type="term" value="F:protein dimerization activity"/>
    <property type="evidence" value="ECO:0007669"/>
    <property type="project" value="InterPro"/>
</dbReference>
<proteinExistence type="predicted"/>
<feature type="transmembrane region" description="Helical" evidence="9">
    <location>
        <begin position="6"/>
        <end position="29"/>
    </location>
</feature>
<dbReference type="Gene3D" id="3.30.565.10">
    <property type="entry name" value="Histidine kinase-like ATPase, C-terminal domain"/>
    <property type="match status" value="1"/>
</dbReference>
<evidence type="ECO:0000256" key="7">
    <source>
        <dbReference type="ARBA" id="ARBA00022840"/>
    </source>
</evidence>
<dbReference type="GO" id="GO:0016020">
    <property type="term" value="C:membrane"/>
    <property type="evidence" value="ECO:0007669"/>
    <property type="project" value="InterPro"/>
</dbReference>
<dbReference type="SMART" id="SM00387">
    <property type="entry name" value="HATPase_c"/>
    <property type="match status" value="1"/>
</dbReference>
<evidence type="ECO:0000256" key="6">
    <source>
        <dbReference type="ARBA" id="ARBA00022777"/>
    </source>
</evidence>
<dbReference type="RefSeq" id="WP_123134663.1">
    <property type="nucleotide sequence ID" value="NZ_RJJE01000017.1"/>
</dbReference>
<evidence type="ECO:0000313" key="12">
    <source>
        <dbReference type="Proteomes" id="UP000271010"/>
    </source>
</evidence>
<feature type="domain" description="Histidine kinase" evidence="10">
    <location>
        <begin position="65"/>
        <end position="261"/>
    </location>
</feature>
<name>A0A3M9MSL3_9BACT</name>
<comment type="catalytic activity">
    <reaction evidence="1">
        <text>ATP + protein L-histidine = ADP + protein N-phospho-L-histidine.</text>
        <dbReference type="EC" id="2.7.13.3"/>
    </reaction>
</comment>
<dbReference type="InterPro" id="IPR050482">
    <property type="entry name" value="Sensor_HK_TwoCompSys"/>
</dbReference>
<evidence type="ECO:0000256" key="1">
    <source>
        <dbReference type="ARBA" id="ARBA00000085"/>
    </source>
</evidence>
<accession>A0A3M9MSL3</accession>
<keyword evidence="9" id="KW-1133">Transmembrane helix</keyword>
<keyword evidence="8" id="KW-0902">Two-component regulatory system</keyword>
<dbReference type="PROSITE" id="PS50109">
    <property type="entry name" value="HIS_KIN"/>
    <property type="match status" value="1"/>
</dbReference>
<keyword evidence="9" id="KW-0812">Transmembrane</keyword>
<organism evidence="11 12">
    <name type="scientific">Rufibacter immobilis</name>
    <dbReference type="NCBI Taxonomy" id="1348778"/>
    <lineage>
        <taxon>Bacteria</taxon>
        <taxon>Pseudomonadati</taxon>
        <taxon>Bacteroidota</taxon>
        <taxon>Cytophagia</taxon>
        <taxon>Cytophagales</taxon>
        <taxon>Hymenobacteraceae</taxon>
        <taxon>Rufibacter</taxon>
    </lineage>
</organism>
<dbReference type="GO" id="GO:0005524">
    <property type="term" value="F:ATP binding"/>
    <property type="evidence" value="ECO:0007669"/>
    <property type="project" value="UniProtKB-KW"/>
</dbReference>
<keyword evidence="4" id="KW-0808">Transferase</keyword>
<dbReference type="AlphaFoldDB" id="A0A3M9MSL3"/>
<keyword evidence="9" id="KW-0472">Membrane</keyword>
<dbReference type="SUPFAM" id="SSF55874">
    <property type="entry name" value="ATPase domain of HSP90 chaperone/DNA topoisomerase II/histidine kinase"/>
    <property type="match status" value="1"/>
</dbReference>
<evidence type="ECO:0000256" key="5">
    <source>
        <dbReference type="ARBA" id="ARBA00022741"/>
    </source>
</evidence>
<evidence type="ECO:0000259" key="10">
    <source>
        <dbReference type="PROSITE" id="PS50109"/>
    </source>
</evidence>
<dbReference type="Proteomes" id="UP000271010">
    <property type="component" value="Unassembled WGS sequence"/>
</dbReference>
<keyword evidence="6 11" id="KW-0418">Kinase</keyword>
<keyword evidence="3" id="KW-0597">Phosphoprotein</keyword>
<dbReference type="InterPro" id="IPR036890">
    <property type="entry name" value="HATPase_C_sf"/>
</dbReference>
<comment type="caution">
    <text evidence="11">The sequence shown here is derived from an EMBL/GenBank/DDBJ whole genome shotgun (WGS) entry which is preliminary data.</text>
</comment>
<evidence type="ECO:0000256" key="8">
    <source>
        <dbReference type="ARBA" id="ARBA00023012"/>
    </source>
</evidence>
<evidence type="ECO:0000256" key="9">
    <source>
        <dbReference type="SAM" id="Phobius"/>
    </source>
</evidence>
<gene>
    <name evidence="11" type="ORF">EFA69_19185</name>
</gene>
<dbReference type="InterPro" id="IPR003594">
    <property type="entry name" value="HATPase_dom"/>
</dbReference>
<dbReference type="Gene3D" id="1.20.5.1930">
    <property type="match status" value="1"/>
</dbReference>
<dbReference type="InterPro" id="IPR005467">
    <property type="entry name" value="His_kinase_dom"/>
</dbReference>
<evidence type="ECO:0000313" key="11">
    <source>
        <dbReference type="EMBL" id="RNI28195.1"/>
    </source>
</evidence>
<reference evidence="11 12" key="1">
    <citation type="submission" date="2018-11" db="EMBL/GenBank/DDBJ databases">
        <title>Rufibacter latericius sp. nov., isolated from water in Baiyang Lake.</title>
        <authorList>
            <person name="Yang Y."/>
        </authorList>
    </citation>
    <scope>NUCLEOTIDE SEQUENCE [LARGE SCALE GENOMIC DNA]</scope>
    <source>
        <strain evidence="11 12">MCC P1</strain>
    </source>
</reference>